<proteinExistence type="predicted"/>
<feature type="transmembrane region" description="Helical" evidence="1">
    <location>
        <begin position="31"/>
        <end position="59"/>
    </location>
</feature>
<evidence type="ECO:0000313" key="2">
    <source>
        <dbReference type="EMBL" id="GGE17718.1"/>
    </source>
</evidence>
<reference evidence="2" key="2">
    <citation type="submission" date="2020-09" db="EMBL/GenBank/DDBJ databases">
        <authorList>
            <person name="Sun Q."/>
            <person name="Zhou Y."/>
        </authorList>
    </citation>
    <scope>NUCLEOTIDE SEQUENCE</scope>
    <source>
        <strain evidence="2">CGMCC 1.15519</strain>
    </source>
</reference>
<keyword evidence="3" id="KW-1185">Reference proteome</keyword>
<reference evidence="2" key="1">
    <citation type="journal article" date="2014" name="Int. J. Syst. Evol. Microbiol.">
        <title>Complete genome sequence of Corynebacterium casei LMG S-19264T (=DSM 44701T), isolated from a smear-ripened cheese.</title>
        <authorList>
            <consortium name="US DOE Joint Genome Institute (JGI-PGF)"/>
            <person name="Walter F."/>
            <person name="Albersmeier A."/>
            <person name="Kalinowski J."/>
            <person name="Ruckert C."/>
        </authorList>
    </citation>
    <scope>NUCLEOTIDE SEQUENCE</scope>
    <source>
        <strain evidence="2">CGMCC 1.15519</strain>
    </source>
</reference>
<organism evidence="2 3">
    <name type="scientific">Sandarakinorhabdus glacialis</name>
    <dbReference type="NCBI Taxonomy" id="1614636"/>
    <lineage>
        <taxon>Bacteria</taxon>
        <taxon>Pseudomonadati</taxon>
        <taxon>Pseudomonadota</taxon>
        <taxon>Alphaproteobacteria</taxon>
        <taxon>Sphingomonadales</taxon>
        <taxon>Sphingosinicellaceae</taxon>
        <taxon>Sandarakinorhabdus</taxon>
    </lineage>
</organism>
<dbReference type="EMBL" id="BMJM01000009">
    <property type="protein sequence ID" value="GGE17718.1"/>
    <property type="molecule type" value="Genomic_DNA"/>
</dbReference>
<dbReference type="AlphaFoldDB" id="A0A916ZX91"/>
<dbReference type="Proteomes" id="UP000635071">
    <property type="component" value="Unassembled WGS sequence"/>
</dbReference>
<gene>
    <name evidence="2" type="ORF">GCM10011529_25290</name>
</gene>
<evidence type="ECO:0000313" key="3">
    <source>
        <dbReference type="Proteomes" id="UP000635071"/>
    </source>
</evidence>
<name>A0A916ZX91_9SPHN</name>
<keyword evidence="1" id="KW-0472">Membrane</keyword>
<evidence type="ECO:0000256" key="1">
    <source>
        <dbReference type="SAM" id="Phobius"/>
    </source>
</evidence>
<sequence length="81" mass="8113">MKSRTPALPVAADPVVQAAQAAIVVVAAVPVALAAVVAAAPAGAMIVIVVAVAAVMATIRWRPAAKNSSRNWSTSTASPRR</sequence>
<comment type="caution">
    <text evidence="2">The sequence shown here is derived from an EMBL/GenBank/DDBJ whole genome shotgun (WGS) entry which is preliminary data.</text>
</comment>
<keyword evidence="1" id="KW-1133">Transmembrane helix</keyword>
<accession>A0A916ZX91</accession>
<protein>
    <submittedName>
        <fullName evidence="2">Uncharacterized protein</fullName>
    </submittedName>
</protein>
<keyword evidence="1" id="KW-0812">Transmembrane</keyword>